<proteinExistence type="predicted"/>
<feature type="transmembrane region" description="Helical" evidence="1">
    <location>
        <begin position="121"/>
        <end position="140"/>
    </location>
</feature>
<comment type="caution">
    <text evidence="2">The sequence shown here is derived from an EMBL/GenBank/DDBJ whole genome shotgun (WGS) entry which is preliminary data.</text>
</comment>
<evidence type="ECO:0000313" key="3">
    <source>
        <dbReference type="Proteomes" id="UP000276349"/>
    </source>
</evidence>
<dbReference type="AlphaFoldDB" id="A0A3S0IZG9"/>
<dbReference type="OrthoDB" id="2436717at2"/>
<keyword evidence="1" id="KW-0472">Membrane</keyword>
<evidence type="ECO:0000313" key="2">
    <source>
        <dbReference type="EMBL" id="RTQ90491.1"/>
    </source>
</evidence>
<sequence length="146" mass="16951">MRMVYTFFLYTHILSAIISIGPLFALLLILKKMDSLEESQLWGFVQLFQSIITIIKHAGHVLVISGIILIILSGWTWTTSWVVLTILVMLGSIIFLARAFKPTIHTFGTTDFNKEIFIIKLRKSTWLYIFLLLVMLWFMVAKPELW</sequence>
<keyword evidence="3" id="KW-1185">Reference proteome</keyword>
<dbReference type="EMBL" id="RXNR01000049">
    <property type="protein sequence ID" value="RTQ90491.1"/>
    <property type="molecule type" value="Genomic_DNA"/>
</dbReference>
<organism evidence="2 3">
    <name type="scientific">Lysinibacillus telephonicus</name>
    <dbReference type="NCBI Taxonomy" id="1714840"/>
    <lineage>
        <taxon>Bacteria</taxon>
        <taxon>Bacillati</taxon>
        <taxon>Bacillota</taxon>
        <taxon>Bacilli</taxon>
        <taxon>Bacillales</taxon>
        <taxon>Bacillaceae</taxon>
        <taxon>Lysinibacillus</taxon>
    </lineage>
</organism>
<accession>A0A3S0IZG9</accession>
<dbReference type="Proteomes" id="UP000276349">
    <property type="component" value="Unassembled WGS sequence"/>
</dbReference>
<keyword evidence="1" id="KW-1133">Transmembrane helix</keyword>
<feature type="transmembrane region" description="Helical" evidence="1">
    <location>
        <begin position="6"/>
        <end position="30"/>
    </location>
</feature>
<gene>
    <name evidence="2" type="ORF">EKG35_14865</name>
</gene>
<reference evidence="2 3" key="1">
    <citation type="submission" date="2018-12" db="EMBL/GenBank/DDBJ databases">
        <authorList>
            <person name="Yu L."/>
        </authorList>
    </citation>
    <scope>NUCLEOTIDE SEQUENCE [LARGE SCALE GENOMIC DNA]</scope>
    <source>
        <strain evidence="2 3">S5H2222</strain>
    </source>
</reference>
<evidence type="ECO:0000256" key="1">
    <source>
        <dbReference type="SAM" id="Phobius"/>
    </source>
</evidence>
<protein>
    <recommendedName>
        <fullName evidence="4">DUF2269 family protein</fullName>
    </recommendedName>
</protein>
<feature type="transmembrane region" description="Helical" evidence="1">
    <location>
        <begin position="51"/>
        <end position="75"/>
    </location>
</feature>
<evidence type="ECO:0008006" key="4">
    <source>
        <dbReference type="Google" id="ProtNLM"/>
    </source>
</evidence>
<feature type="transmembrane region" description="Helical" evidence="1">
    <location>
        <begin position="81"/>
        <end position="100"/>
    </location>
</feature>
<keyword evidence="1" id="KW-0812">Transmembrane</keyword>
<name>A0A3S0IZG9_9BACI</name>